<evidence type="ECO:0000313" key="2">
    <source>
        <dbReference type="EMBL" id="EGI71155.1"/>
    </source>
</evidence>
<dbReference type="InParanoid" id="F4W3R8"/>
<proteinExistence type="predicted"/>
<evidence type="ECO:0000313" key="3">
    <source>
        <dbReference type="Proteomes" id="UP000007755"/>
    </source>
</evidence>
<gene>
    <name evidence="2" type="ORF">G5I_00016</name>
</gene>
<reference evidence="2" key="1">
    <citation type="submission" date="2011-02" db="EMBL/GenBank/DDBJ databases">
        <title>The genome of the leaf-cutting ant Acromyrmex echinatior suggests key adaptations to social evolution and fungus farming.</title>
        <authorList>
            <person name="Nygaard S."/>
            <person name="Zhang G."/>
        </authorList>
    </citation>
    <scope>NUCLEOTIDE SEQUENCE</scope>
</reference>
<name>F4W3R8_ACREC</name>
<sequence length="103" mass="12090">MIQLTMTLYRLSKGYTHIIYTEKSKNETYTIIKDCLEYLTEQPIQKLHTQSIKSNVNHEITASTLKDNSKLKIPEVESEHENKNESTIEKRSRNVPNERAMHI</sequence>
<dbReference type="Proteomes" id="UP000007755">
    <property type="component" value="Unassembled WGS sequence"/>
</dbReference>
<keyword evidence="3" id="KW-1185">Reference proteome</keyword>
<accession>F4W3R8</accession>
<protein>
    <submittedName>
        <fullName evidence="2">Uncharacterized protein</fullName>
    </submittedName>
</protein>
<evidence type="ECO:0000256" key="1">
    <source>
        <dbReference type="SAM" id="MobiDB-lite"/>
    </source>
</evidence>
<organism evidence="3">
    <name type="scientific">Acromyrmex echinatior</name>
    <name type="common">Panamanian leafcutter ant</name>
    <name type="synonym">Acromyrmex octospinosus echinatior</name>
    <dbReference type="NCBI Taxonomy" id="103372"/>
    <lineage>
        <taxon>Eukaryota</taxon>
        <taxon>Metazoa</taxon>
        <taxon>Ecdysozoa</taxon>
        <taxon>Arthropoda</taxon>
        <taxon>Hexapoda</taxon>
        <taxon>Insecta</taxon>
        <taxon>Pterygota</taxon>
        <taxon>Neoptera</taxon>
        <taxon>Endopterygota</taxon>
        <taxon>Hymenoptera</taxon>
        <taxon>Apocrita</taxon>
        <taxon>Aculeata</taxon>
        <taxon>Formicoidea</taxon>
        <taxon>Formicidae</taxon>
        <taxon>Myrmicinae</taxon>
        <taxon>Acromyrmex</taxon>
    </lineage>
</organism>
<feature type="compositionally biased region" description="Basic and acidic residues" evidence="1">
    <location>
        <begin position="75"/>
        <end position="92"/>
    </location>
</feature>
<feature type="region of interest" description="Disordered" evidence="1">
    <location>
        <begin position="75"/>
        <end position="103"/>
    </location>
</feature>
<dbReference type="EMBL" id="GL887237">
    <property type="protein sequence ID" value="EGI71155.1"/>
    <property type="molecule type" value="Genomic_DNA"/>
</dbReference>
<dbReference type="AlphaFoldDB" id="F4W3R8"/>